<keyword evidence="2" id="KW-1185">Reference proteome</keyword>
<dbReference type="Proteomes" id="UP001286313">
    <property type="component" value="Unassembled WGS sequence"/>
</dbReference>
<name>A0AAE1FLF7_PETCI</name>
<dbReference type="AlphaFoldDB" id="A0AAE1FLF7"/>
<comment type="caution">
    <text evidence="1">The sequence shown here is derived from an EMBL/GenBank/DDBJ whole genome shotgun (WGS) entry which is preliminary data.</text>
</comment>
<evidence type="ECO:0000313" key="2">
    <source>
        <dbReference type="Proteomes" id="UP001286313"/>
    </source>
</evidence>
<organism evidence="1 2">
    <name type="scientific">Petrolisthes cinctipes</name>
    <name type="common">Flat porcelain crab</name>
    <dbReference type="NCBI Taxonomy" id="88211"/>
    <lineage>
        <taxon>Eukaryota</taxon>
        <taxon>Metazoa</taxon>
        <taxon>Ecdysozoa</taxon>
        <taxon>Arthropoda</taxon>
        <taxon>Crustacea</taxon>
        <taxon>Multicrustacea</taxon>
        <taxon>Malacostraca</taxon>
        <taxon>Eumalacostraca</taxon>
        <taxon>Eucarida</taxon>
        <taxon>Decapoda</taxon>
        <taxon>Pleocyemata</taxon>
        <taxon>Anomura</taxon>
        <taxon>Galatheoidea</taxon>
        <taxon>Porcellanidae</taxon>
        <taxon>Petrolisthes</taxon>
    </lineage>
</organism>
<accession>A0AAE1FLF7</accession>
<reference evidence="1" key="1">
    <citation type="submission" date="2023-10" db="EMBL/GenBank/DDBJ databases">
        <title>Genome assemblies of two species of porcelain crab, Petrolisthes cinctipes and Petrolisthes manimaculis (Anomura: Porcellanidae).</title>
        <authorList>
            <person name="Angst P."/>
        </authorList>
    </citation>
    <scope>NUCLEOTIDE SEQUENCE</scope>
    <source>
        <strain evidence="1">PB745_01</strain>
        <tissue evidence="1">Gill</tissue>
    </source>
</reference>
<gene>
    <name evidence="1" type="ORF">Pcinc_020934</name>
</gene>
<proteinExistence type="predicted"/>
<protein>
    <submittedName>
        <fullName evidence="1">Uncharacterized protein</fullName>
    </submittedName>
</protein>
<dbReference type="EMBL" id="JAWQEG010002137">
    <property type="protein sequence ID" value="KAK3874098.1"/>
    <property type="molecule type" value="Genomic_DNA"/>
</dbReference>
<sequence>MMVIKKHRRTVKKTNCIITFNSVFNQRSPWRARRVIQHSAGCQSLYWQSTTKKTNVYLKKLRFLVG</sequence>
<evidence type="ECO:0000313" key="1">
    <source>
        <dbReference type="EMBL" id="KAK3874098.1"/>
    </source>
</evidence>